<dbReference type="AlphaFoldDB" id="A0A543Q253"/>
<sequence length="80" mass="9270">MENFINHMKNRKDIRCVSNALHTRLKFPYPERINEVHIDEEGKTIPGIILWNIVSLVQDFPNLFIIGGFLLIFGTIASFL</sequence>
<gene>
    <name evidence="2" type="ORF">DLNHIDIE_00231</name>
</gene>
<evidence type="ECO:0000313" key="2">
    <source>
        <dbReference type="EMBL" id="TQN50378.1"/>
    </source>
</evidence>
<protein>
    <submittedName>
        <fullName evidence="2">Uncharacterized protein</fullName>
    </submittedName>
</protein>
<keyword evidence="1" id="KW-0812">Transmembrane</keyword>
<name>A0A543Q253_ACITH</name>
<proteinExistence type="predicted"/>
<comment type="caution">
    <text evidence="2">The sequence shown here is derived from an EMBL/GenBank/DDBJ whole genome shotgun (WGS) entry which is preliminary data.</text>
</comment>
<keyword evidence="1" id="KW-1133">Transmembrane helix</keyword>
<organism evidence="2 3">
    <name type="scientific">Acidithiobacillus thiooxidans ATCC 19377</name>
    <dbReference type="NCBI Taxonomy" id="637390"/>
    <lineage>
        <taxon>Bacteria</taxon>
        <taxon>Pseudomonadati</taxon>
        <taxon>Pseudomonadota</taxon>
        <taxon>Acidithiobacillia</taxon>
        <taxon>Acidithiobacillales</taxon>
        <taxon>Acidithiobacillaceae</taxon>
        <taxon>Acidithiobacillus</taxon>
    </lineage>
</organism>
<dbReference type="EMBL" id="SZUV01000001">
    <property type="protein sequence ID" value="TQN50378.1"/>
    <property type="molecule type" value="Genomic_DNA"/>
</dbReference>
<accession>A0A543Q253</accession>
<reference evidence="2 3" key="1">
    <citation type="submission" date="2019-03" db="EMBL/GenBank/DDBJ databases">
        <title>New insights into Acidothiobacillus thiooxidans sulfur metabolism through coupled gene expression, solution geochemistry, microscopy and spectroscopy analyses.</title>
        <authorList>
            <person name="Camacho D."/>
            <person name="Frazao R."/>
            <person name="Fouillen A."/>
            <person name="Nanci A."/>
            <person name="Lang B.F."/>
            <person name="Apte S.C."/>
            <person name="Baron C."/>
            <person name="Warren L.A."/>
        </authorList>
    </citation>
    <scope>NUCLEOTIDE SEQUENCE [LARGE SCALE GENOMIC DNA]</scope>
    <source>
        <strain evidence="2 3">ATCC 19377</strain>
    </source>
</reference>
<keyword evidence="1" id="KW-0472">Membrane</keyword>
<evidence type="ECO:0000313" key="3">
    <source>
        <dbReference type="Proteomes" id="UP000315403"/>
    </source>
</evidence>
<evidence type="ECO:0000256" key="1">
    <source>
        <dbReference type="SAM" id="Phobius"/>
    </source>
</evidence>
<feature type="transmembrane region" description="Helical" evidence="1">
    <location>
        <begin position="60"/>
        <end position="79"/>
    </location>
</feature>
<dbReference type="Proteomes" id="UP000315403">
    <property type="component" value="Unassembled WGS sequence"/>
</dbReference>